<dbReference type="RefSeq" id="WP_131905456.1">
    <property type="nucleotide sequence ID" value="NZ_BAAAFU010000004.1"/>
</dbReference>
<evidence type="ECO:0000256" key="2">
    <source>
        <dbReference type="ARBA" id="ARBA00022475"/>
    </source>
</evidence>
<dbReference type="Pfam" id="PF06271">
    <property type="entry name" value="RDD"/>
    <property type="match status" value="1"/>
</dbReference>
<dbReference type="GO" id="GO:0005886">
    <property type="term" value="C:plasma membrane"/>
    <property type="evidence" value="ECO:0007669"/>
    <property type="project" value="UniProtKB-SubCell"/>
</dbReference>
<evidence type="ECO:0000256" key="6">
    <source>
        <dbReference type="SAM" id="Phobius"/>
    </source>
</evidence>
<proteinExistence type="predicted"/>
<feature type="domain" description="RDD" evidence="7">
    <location>
        <begin position="10"/>
        <end position="148"/>
    </location>
</feature>
<evidence type="ECO:0000313" key="9">
    <source>
        <dbReference type="Proteomes" id="UP000294887"/>
    </source>
</evidence>
<dbReference type="PANTHER" id="PTHR36115:SF10">
    <property type="entry name" value="RDD DOMAIN-CONTAINING PROTEIN"/>
    <property type="match status" value="1"/>
</dbReference>
<evidence type="ECO:0000256" key="5">
    <source>
        <dbReference type="ARBA" id="ARBA00023136"/>
    </source>
</evidence>
<comment type="caution">
    <text evidence="8">The sequence shown here is derived from an EMBL/GenBank/DDBJ whole genome shotgun (WGS) entry which is preliminary data.</text>
</comment>
<organism evidence="8 9">
    <name type="scientific">Cocleimonas flava</name>
    <dbReference type="NCBI Taxonomy" id="634765"/>
    <lineage>
        <taxon>Bacteria</taxon>
        <taxon>Pseudomonadati</taxon>
        <taxon>Pseudomonadota</taxon>
        <taxon>Gammaproteobacteria</taxon>
        <taxon>Thiotrichales</taxon>
        <taxon>Thiotrichaceae</taxon>
        <taxon>Cocleimonas</taxon>
    </lineage>
</organism>
<keyword evidence="3 6" id="KW-0812">Transmembrane</keyword>
<evidence type="ECO:0000259" key="7">
    <source>
        <dbReference type="Pfam" id="PF06271"/>
    </source>
</evidence>
<dbReference type="PANTHER" id="PTHR36115">
    <property type="entry name" value="PROLINE-RICH ANTIGEN HOMOLOG-RELATED"/>
    <property type="match status" value="1"/>
</dbReference>
<evidence type="ECO:0000256" key="4">
    <source>
        <dbReference type="ARBA" id="ARBA00022989"/>
    </source>
</evidence>
<keyword evidence="4 6" id="KW-1133">Transmembrane helix</keyword>
<sequence>MPETNLSSPAKIRSRLLAIFYDSLIVFFVIIISTLIIQQIIISSGLVNLQQVQISETEAINTIPATSPVNLFLKSLWLIVSFLYFAYFWTKRGQTPGMKVWKIKLVNNNNALVSWSQSLIRYITALFGLGLLLIPFNKPRHAIQDILSKTSLVHTQ</sequence>
<name>A0A4R1F3M6_9GAMM</name>
<feature type="transmembrane region" description="Helical" evidence="6">
    <location>
        <begin position="71"/>
        <end position="90"/>
    </location>
</feature>
<feature type="transmembrane region" description="Helical" evidence="6">
    <location>
        <begin position="20"/>
        <end position="42"/>
    </location>
</feature>
<keyword evidence="9" id="KW-1185">Reference proteome</keyword>
<feature type="transmembrane region" description="Helical" evidence="6">
    <location>
        <begin position="111"/>
        <end position="134"/>
    </location>
</feature>
<evidence type="ECO:0000313" key="8">
    <source>
        <dbReference type="EMBL" id="TCJ87154.1"/>
    </source>
</evidence>
<protein>
    <submittedName>
        <fullName evidence="8">Putative RDD family membrane protein YckC</fullName>
    </submittedName>
</protein>
<reference evidence="8 9" key="1">
    <citation type="submission" date="2019-03" db="EMBL/GenBank/DDBJ databases">
        <title>Genomic Encyclopedia of Type Strains, Phase IV (KMG-IV): sequencing the most valuable type-strain genomes for metagenomic binning, comparative biology and taxonomic classification.</title>
        <authorList>
            <person name="Goeker M."/>
        </authorList>
    </citation>
    <scope>NUCLEOTIDE SEQUENCE [LARGE SCALE GENOMIC DNA]</scope>
    <source>
        <strain evidence="8 9">DSM 24830</strain>
    </source>
</reference>
<gene>
    <name evidence="8" type="ORF">EV695_1657</name>
</gene>
<dbReference type="InterPro" id="IPR010432">
    <property type="entry name" value="RDD"/>
</dbReference>
<accession>A0A4R1F3M6</accession>
<evidence type="ECO:0000256" key="3">
    <source>
        <dbReference type="ARBA" id="ARBA00022692"/>
    </source>
</evidence>
<dbReference type="EMBL" id="SMFQ01000003">
    <property type="protein sequence ID" value="TCJ87154.1"/>
    <property type="molecule type" value="Genomic_DNA"/>
</dbReference>
<dbReference type="InterPro" id="IPR051791">
    <property type="entry name" value="Pra-immunoreactive"/>
</dbReference>
<dbReference type="AlphaFoldDB" id="A0A4R1F3M6"/>
<dbReference type="OrthoDB" id="9793824at2"/>
<keyword evidence="5 6" id="KW-0472">Membrane</keyword>
<comment type="subcellular location">
    <subcellularLocation>
        <location evidence="1">Cell membrane</location>
        <topology evidence="1">Multi-pass membrane protein</topology>
    </subcellularLocation>
</comment>
<keyword evidence="2" id="KW-1003">Cell membrane</keyword>
<evidence type="ECO:0000256" key="1">
    <source>
        <dbReference type="ARBA" id="ARBA00004651"/>
    </source>
</evidence>
<dbReference type="Proteomes" id="UP000294887">
    <property type="component" value="Unassembled WGS sequence"/>
</dbReference>